<evidence type="ECO:0000256" key="2">
    <source>
        <dbReference type="ARBA" id="ARBA00005866"/>
    </source>
</evidence>
<comment type="catalytic activity">
    <reaction evidence="1">
        <text>alpha-D-glucose 6-phosphate = beta-D-glucose 6-phosphate</text>
        <dbReference type="Rhea" id="RHEA:16249"/>
        <dbReference type="ChEBI" id="CHEBI:58225"/>
        <dbReference type="ChEBI" id="CHEBI:58247"/>
        <dbReference type="EC" id="5.1.3.15"/>
    </reaction>
</comment>
<comment type="function">
    <text evidence="5">Catalyzes the interconversion between the alpha and beta anomers from at least three hexose 6-phosphate sugars (Glc6P, Gal6P, and Man6P).</text>
</comment>
<proteinExistence type="inferred from homology"/>
<dbReference type="GO" id="GO:0030246">
    <property type="term" value="F:carbohydrate binding"/>
    <property type="evidence" value="ECO:0007669"/>
    <property type="project" value="UniProtKB-UniRule"/>
</dbReference>
<protein>
    <recommendedName>
        <fullName evidence="3 5">Glucose-6-phosphate 1-epimerase</fullName>
        <ecNumber evidence="3 5">5.1.3.15</ecNumber>
    </recommendedName>
</protein>
<evidence type="ECO:0000256" key="5">
    <source>
        <dbReference type="PIRNR" id="PIRNR016020"/>
    </source>
</evidence>
<dbReference type="InterPro" id="IPR011013">
    <property type="entry name" value="Gal_mutarotase_sf_dom"/>
</dbReference>
<dbReference type="InterPro" id="IPR025532">
    <property type="entry name" value="G6P_1-epimerase"/>
</dbReference>
<comment type="caution">
    <text evidence="8">The sequence shown here is derived from an EMBL/GenBank/DDBJ whole genome shotgun (WGS) entry which is preliminary data.</text>
</comment>
<organism evidence="8 9">
    <name type="scientific">Coemansia spiralis</name>
    <dbReference type="NCBI Taxonomy" id="417178"/>
    <lineage>
        <taxon>Eukaryota</taxon>
        <taxon>Fungi</taxon>
        <taxon>Fungi incertae sedis</taxon>
        <taxon>Zoopagomycota</taxon>
        <taxon>Kickxellomycotina</taxon>
        <taxon>Kickxellomycetes</taxon>
        <taxon>Kickxellales</taxon>
        <taxon>Kickxellaceae</taxon>
        <taxon>Coemansia</taxon>
    </lineage>
</organism>
<dbReference type="EC" id="5.1.3.15" evidence="3 5"/>
<feature type="binding site" evidence="7">
    <location>
        <position position="62"/>
    </location>
    <ligand>
        <name>substrate</name>
    </ligand>
</feature>
<name>A0A9W8GJW8_9FUNG</name>
<dbReference type="Pfam" id="PF01263">
    <property type="entry name" value="Aldose_epim"/>
    <property type="match status" value="1"/>
</dbReference>
<dbReference type="OrthoDB" id="1659429at2759"/>
<evidence type="ECO:0000256" key="7">
    <source>
        <dbReference type="PIRSR" id="PIRSR016020-2"/>
    </source>
</evidence>
<dbReference type="Proteomes" id="UP001151516">
    <property type="component" value="Unassembled WGS sequence"/>
</dbReference>
<evidence type="ECO:0000313" key="8">
    <source>
        <dbReference type="EMBL" id="KAJ2687369.1"/>
    </source>
</evidence>
<dbReference type="GO" id="GO:0047938">
    <property type="term" value="F:glucose-6-phosphate 1-epimerase activity"/>
    <property type="evidence" value="ECO:0007669"/>
    <property type="project" value="UniProtKB-UniRule"/>
</dbReference>
<dbReference type="GO" id="GO:0005975">
    <property type="term" value="P:carbohydrate metabolic process"/>
    <property type="evidence" value="ECO:0007669"/>
    <property type="project" value="InterPro"/>
</dbReference>
<gene>
    <name evidence="8" type="ORF">IWW39_002960</name>
</gene>
<sequence>MSVQKFFGADGVSVERVVINGPQGSSAEVYLYGATVTSWKCGGKERLFVSRQAKLDGSKPVRGGIPLVFPQFGPGALPQHGFARTRQWTLLSAEEHGQGVVVNLQLKDNEDTRASKWPFKFDLLYTIDLTATTLSTIIKYENVDSQAFSFTSLMHTYLRVPDIARTTVAGLKGVPYLDKIKGGEGLVEERDLVTVDANEDRVYIDVPGAVEVACGGESVGIRRFNFKDIVLWNPWAEKAAEMSDFADDEYPQMICVEAGTVASQISLKPGQTISCGQILTFNSSASHI</sequence>
<dbReference type="EMBL" id="JANBTX010000074">
    <property type="protein sequence ID" value="KAJ2687369.1"/>
    <property type="molecule type" value="Genomic_DNA"/>
</dbReference>
<evidence type="ECO:0000256" key="3">
    <source>
        <dbReference type="ARBA" id="ARBA00012083"/>
    </source>
</evidence>
<comment type="similarity">
    <text evidence="2 5">Belongs to the glucose-6-phosphate 1-epimerase family.</text>
</comment>
<feature type="active site" evidence="6">
    <location>
        <position position="257"/>
    </location>
</feature>
<dbReference type="CDD" id="cd09020">
    <property type="entry name" value="D-hex-6-P-epi_like"/>
    <property type="match status" value="1"/>
</dbReference>
<dbReference type="PANTHER" id="PTHR11122">
    <property type="entry name" value="APOSPORY-ASSOCIATED PROTEIN C-RELATED"/>
    <property type="match status" value="1"/>
</dbReference>
<evidence type="ECO:0000256" key="6">
    <source>
        <dbReference type="PIRSR" id="PIRSR016020-1"/>
    </source>
</evidence>
<dbReference type="InterPro" id="IPR014718">
    <property type="entry name" value="GH-type_carb-bd"/>
</dbReference>
<accession>A0A9W8GJW8</accession>
<dbReference type="Gene3D" id="2.70.98.10">
    <property type="match status" value="1"/>
</dbReference>
<evidence type="ECO:0000256" key="4">
    <source>
        <dbReference type="ARBA" id="ARBA00023235"/>
    </source>
</evidence>
<dbReference type="SUPFAM" id="SSF74650">
    <property type="entry name" value="Galactose mutarotase-like"/>
    <property type="match status" value="1"/>
</dbReference>
<keyword evidence="4 5" id="KW-0413">Isomerase</keyword>
<dbReference type="AlphaFoldDB" id="A0A9W8GJW8"/>
<feature type="binding site" evidence="7">
    <location>
        <position position="84"/>
    </location>
    <ligand>
        <name>substrate</name>
    </ligand>
</feature>
<keyword evidence="9" id="KW-1185">Reference proteome</keyword>
<evidence type="ECO:0000256" key="1">
    <source>
        <dbReference type="ARBA" id="ARBA00001096"/>
    </source>
</evidence>
<dbReference type="PIRSF" id="PIRSF016020">
    <property type="entry name" value="PHexose_mutarotase"/>
    <property type="match status" value="1"/>
</dbReference>
<evidence type="ECO:0000313" key="9">
    <source>
        <dbReference type="Proteomes" id="UP001151516"/>
    </source>
</evidence>
<reference evidence="8" key="1">
    <citation type="submission" date="2022-07" db="EMBL/GenBank/DDBJ databases">
        <title>Phylogenomic reconstructions and comparative analyses of Kickxellomycotina fungi.</title>
        <authorList>
            <person name="Reynolds N.K."/>
            <person name="Stajich J.E."/>
            <person name="Barry K."/>
            <person name="Grigoriev I.V."/>
            <person name="Crous P."/>
            <person name="Smith M.E."/>
        </authorList>
    </citation>
    <scope>NUCLEOTIDE SEQUENCE</scope>
    <source>
        <strain evidence="8">CBS 109367</strain>
    </source>
</reference>
<dbReference type="InterPro" id="IPR008183">
    <property type="entry name" value="Aldose_1/G6P_1-epimerase"/>
</dbReference>
<dbReference type="GO" id="GO:0005737">
    <property type="term" value="C:cytoplasm"/>
    <property type="evidence" value="ECO:0007669"/>
    <property type="project" value="TreeGrafter"/>
</dbReference>
<feature type="active site" evidence="6">
    <location>
        <position position="155"/>
    </location>
</feature>
<dbReference type="PANTHER" id="PTHR11122:SF13">
    <property type="entry name" value="GLUCOSE-6-PHOSPHATE 1-EPIMERASE"/>
    <property type="match status" value="1"/>
</dbReference>
<feature type="binding site" evidence="7">
    <location>
        <position position="79"/>
    </location>
    <ligand>
        <name>substrate</name>
    </ligand>
</feature>